<evidence type="ECO:0000256" key="6">
    <source>
        <dbReference type="ARBA" id="ARBA00022833"/>
    </source>
</evidence>
<organism evidence="10 11">
    <name type="scientific">Eimeria praecox</name>
    <dbReference type="NCBI Taxonomy" id="51316"/>
    <lineage>
        <taxon>Eukaryota</taxon>
        <taxon>Sar</taxon>
        <taxon>Alveolata</taxon>
        <taxon>Apicomplexa</taxon>
        <taxon>Conoidasida</taxon>
        <taxon>Coccidia</taxon>
        <taxon>Eucoccidiorida</taxon>
        <taxon>Eimeriorina</taxon>
        <taxon>Eimeriidae</taxon>
        <taxon>Eimeria</taxon>
    </lineage>
</organism>
<dbReference type="Gene3D" id="3.40.50.720">
    <property type="entry name" value="NAD(P)-binding Rossmann-like Domain"/>
    <property type="match status" value="1"/>
</dbReference>
<dbReference type="Proteomes" id="UP000018201">
    <property type="component" value="Unassembled WGS sequence"/>
</dbReference>
<dbReference type="GO" id="GO:0071569">
    <property type="term" value="P:protein ufmylation"/>
    <property type="evidence" value="ECO:0007669"/>
    <property type="project" value="TreeGrafter"/>
</dbReference>
<dbReference type="OrthoDB" id="206053at2759"/>
<gene>
    <name evidence="10" type="ORF">EPH_0062350</name>
</gene>
<evidence type="ECO:0000259" key="9">
    <source>
        <dbReference type="Pfam" id="PF00899"/>
    </source>
</evidence>
<dbReference type="Pfam" id="PF00899">
    <property type="entry name" value="ThiF"/>
    <property type="match status" value="1"/>
</dbReference>
<keyword evidence="6" id="KW-0862">Zinc</keyword>
<dbReference type="EMBL" id="HG694306">
    <property type="protein sequence ID" value="CDI85786.1"/>
    <property type="molecule type" value="Genomic_DNA"/>
</dbReference>
<evidence type="ECO:0000256" key="2">
    <source>
        <dbReference type="ARBA" id="ARBA00016279"/>
    </source>
</evidence>
<dbReference type="InterPro" id="IPR000594">
    <property type="entry name" value="ThiF_NAD_FAD-bd"/>
</dbReference>
<evidence type="ECO:0000256" key="7">
    <source>
        <dbReference type="ARBA" id="ARBA00022840"/>
    </source>
</evidence>
<evidence type="ECO:0000313" key="10">
    <source>
        <dbReference type="EMBL" id="CDI85786.1"/>
    </source>
</evidence>
<evidence type="ECO:0000256" key="8">
    <source>
        <dbReference type="SAM" id="MobiDB-lite"/>
    </source>
</evidence>
<feature type="compositionally biased region" description="Polar residues" evidence="8">
    <location>
        <begin position="1"/>
        <end position="11"/>
    </location>
</feature>
<keyword evidence="7" id="KW-0067">ATP-binding</keyword>
<dbReference type="GO" id="GO:0005524">
    <property type="term" value="F:ATP binding"/>
    <property type="evidence" value="ECO:0007669"/>
    <property type="project" value="UniProtKB-KW"/>
</dbReference>
<dbReference type="PANTHER" id="PTHR10953">
    <property type="entry name" value="UBIQUITIN-ACTIVATING ENZYME E1"/>
    <property type="match status" value="1"/>
</dbReference>
<evidence type="ECO:0000256" key="3">
    <source>
        <dbReference type="ARBA" id="ARBA00022723"/>
    </source>
</evidence>
<keyword evidence="4" id="KW-0547">Nucleotide-binding</keyword>
<feature type="domain" description="THIF-type NAD/FAD binding fold" evidence="9">
    <location>
        <begin position="30"/>
        <end position="303"/>
    </location>
</feature>
<keyword evidence="3" id="KW-0479">Metal-binding</keyword>
<dbReference type="GO" id="GO:0005829">
    <property type="term" value="C:cytosol"/>
    <property type="evidence" value="ECO:0007669"/>
    <property type="project" value="TreeGrafter"/>
</dbReference>
<proteinExistence type="inferred from homology"/>
<evidence type="ECO:0000256" key="5">
    <source>
        <dbReference type="ARBA" id="ARBA00022786"/>
    </source>
</evidence>
<dbReference type="InterPro" id="IPR035985">
    <property type="entry name" value="Ubiquitin-activating_enz"/>
</dbReference>
<sequence>MAQGTAGQSEGSIRPRMPEMSAEVRADNPYSRLMALQRMGVVRDYQKITQKAVLLVGVGGVGSVAAEMLVRCGIGKLILFDFDSVELSNMNRLFFTPKDVGLTKVEAAKRTLAFVNPDVELEAHNANICQDFDLFLSRILNGKESIQERQREQQQGEEQGSAEHRGLDCPGKCPVDLVLSCVDNYAARITISQACNEAGVPWFNSGVSENATSGQIQLCIPGVLACFQCAPPYVVATKEDENSIKREGVCAASLPTTMGVTAGFLVQNALKFLLGFGRPSTFVGWESLQDHFTSLRLRPNDQCADTWCCQRQREVQEKGLTLEDYLPPMQQEMAREGPLHDDNPFGICLVDDGEERESEKSGSHASTETRPPACASSVDDLAAKLKSLQS</sequence>
<dbReference type="CDD" id="cd00757">
    <property type="entry name" value="ThiF_MoeB_HesA_family"/>
    <property type="match status" value="1"/>
</dbReference>
<protein>
    <recommendedName>
        <fullName evidence="2">Ubiquitin-like modifier-activating enzyme 5</fullName>
    </recommendedName>
</protein>
<name>U6GZN8_9EIME</name>
<comment type="similarity">
    <text evidence="1">Belongs to the ubiquitin-activating E1 family. UBA5 subfamily.</text>
</comment>
<evidence type="ECO:0000256" key="1">
    <source>
        <dbReference type="ARBA" id="ARBA00005339"/>
    </source>
</evidence>
<dbReference type="AlphaFoldDB" id="U6GZN8"/>
<feature type="region of interest" description="Disordered" evidence="8">
    <location>
        <begin position="335"/>
        <end position="378"/>
    </location>
</feature>
<evidence type="ECO:0000256" key="4">
    <source>
        <dbReference type="ARBA" id="ARBA00022741"/>
    </source>
</evidence>
<accession>U6GZN8</accession>
<dbReference type="GO" id="GO:0071566">
    <property type="term" value="F:UFM1 activating enzyme activity"/>
    <property type="evidence" value="ECO:0007669"/>
    <property type="project" value="TreeGrafter"/>
</dbReference>
<dbReference type="GO" id="GO:0046872">
    <property type="term" value="F:metal ion binding"/>
    <property type="evidence" value="ECO:0007669"/>
    <property type="project" value="UniProtKB-KW"/>
</dbReference>
<reference evidence="10" key="2">
    <citation type="submission" date="2013-10" db="EMBL/GenBank/DDBJ databases">
        <authorList>
            <person name="Aslett M."/>
        </authorList>
    </citation>
    <scope>NUCLEOTIDE SEQUENCE [LARGE SCALE GENOMIC DNA]</scope>
    <source>
        <strain evidence="10">Houghton</strain>
    </source>
</reference>
<dbReference type="PANTHER" id="PTHR10953:SF9">
    <property type="entry name" value="UBIQUITIN-LIKE MODIFIER-ACTIVATING ENZYME 5"/>
    <property type="match status" value="1"/>
</dbReference>
<keyword evidence="5" id="KW-0833">Ubl conjugation pathway</keyword>
<feature type="region of interest" description="Disordered" evidence="8">
    <location>
        <begin position="1"/>
        <end position="21"/>
    </location>
</feature>
<dbReference type="SUPFAM" id="SSF69572">
    <property type="entry name" value="Activating enzymes of the ubiquitin-like proteins"/>
    <property type="match status" value="1"/>
</dbReference>
<evidence type="ECO:0000313" key="11">
    <source>
        <dbReference type="Proteomes" id="UP000018201"/>
    </source>
</evidence>
<reference evidence="10" key="1">
    <citation type="submission" date="2013-10" db="EMBL/GenBank/DDBJ databases">
        <title>Genomic analysis of the causative agents of coccidiosis in chickens.</title>
        <authorList>
            <person name="Reid A.J."/>
            <person name="Blake D."/>
            <person name="Billington K."/>
            <person name="Browne H."/>
            <person name="Dunn M."/>
            <person name="Hung S."/>
            <person name="Kawahara F."/>
            <person name="Miranda-Saavedra D."/>
            <person name="Mourier T."/>
            <person name="Nagra H."/>
            <person name="Otto T.D."/>
            <person name="Rawlings N."/>
            <person name="Sanchez A."/>
            <person name="Sanders M."/>
            <person name="Subramaniam C."/>
            <person name="Tay Y."/>
            <person name="Dear P."/>
            <person name="Doerig C."/>
            <person name="Gruber A."/>
            <person name="Parkinson J."/>
            <person name="Shirley M."/>
            <person name="Wan K.L."/>
            <person name="Berriman M."/>
            <person name="Tomley F."/>
            <person name="Pain A."/>
        </authorList>
    </citation>
    <scope>NUCLEOTIDE SEQUENCE [LARGE SCALE GENOMIC DNA]</scope>
    <source>
        <strain evidence="10">Houghton</strain>
    </source>
</reference>
<dbReference type="VEuPathDB" id="ToxoDB:EPH_0062350"/>
<keyword evidence="11" id="KW-1185">Reference proteome</keyword>
<dbReference type="InterPro" id="IPR045886">
    <property type="entry name" value="ThiF/MoeB/HesA"/>
</dbReference>